<feature type="region of interest" description="Disordered" evidence="1">
    <location>
        <begin position="1"/>
        <end position="31"/>
    </location>
</feature>
<organism evidence="2 3">
    <name type="scientific">Cupriavidus pampae</name>
    <dbReference type="NCBI Taxonomy" id="659251"/>
    <lineage>
        <taxon>Bacteria</taxon>
        <taxon>Pseudomonadati</taxon>
        <taxon>Pseudomonadota</taxon>
        <taxon>Betaproteobacteria</taxon>
        <taxon>Burkholderiales</taxon>
        <taxon>Burkholderiaceae</taxon>
        <taxon>Cupriavidus</taxon>
    </lineage>
</organism>
<sequence length="144" mass="15907">MMNAEDAMGLQEDLARIGRRPTPAVDRLPASDESGNAVAAAVVAIRARNDAMSKLRQDLDASMSERNEVAALSKAARETLEIFARELARVTGADEADAVKQAHQILSRKFDANLDESISKRYILRDVRSMPAEMKKRPWYVPAP</sequence>
<keyword evidence="3" id="KW-1185">Reference proteome</keyword>
<comment type="caution">
    <text evidence="2">The sequence shown here is derived from an EMBL/GenBank/DDBJ whole genome shotgun (WGS) entry which is preliminary data.</text>
</comment>
<gene>
    <name evidence="2" type="ORF">LMG32289_05594</name>
</gene>
<dbReference type="RefSeq" id="WP_223994268.1">
    <property type="nucleotide sequence ID" value="NZ_CAJZAG010000012.1"/>
</dbReference>
<accession>A0ABM8XVW6</accession>
<reference evidence="2 3" key="1">
    <citation type="submission" date="2021-08" db="EMBL/GenBank/DDBJ databases">
        <authorList>
            <person name="Peeters C."/>
        </authorList>
    </citation>
    <scope>NUCLEOTIDE SEQUENCE [LARGE SCALE GENOMIC DNA]</scope>
    <source>
        <strain evidence="2 3">LMG 32289</strain>
    </source>
</reference>
<name>A0ABM8XVW6_9BURK</name>
<evidence type="ECO:0000313" key="2">
    <source>
        <dbReference type="EMBL" id="CAG9184357.1"/>
    </source>
</evidence>
<dbReference type="Proteomes" id="UP000706525">
    <property type="component" value="Unassembled WGS sequence"/>
</dbReference>
<evidence type="ECO:0000256" key="1">
    <source>
        <dbReference type="SAM" id="MobiDB-lite"/>
    </source>
</evidence>
<evidence type="ECO:0000313" key="3">
    <source>
        <dbReference type="Proteomes" id="UP000706525"/>
    </source>
</evidence>
<dbReference type="EMBL" id="CAJZAG010000012">
    <property type="protein sequence ID" value="CAG9184357.1"/>
    <property type="molecule type" value="Genomic_DNA"/>
</dbReference>
<protein>
    <submittedName>
        <fullName evidence="2">Uncharacterized protein</fullName>
    </submittedName>
</protein>
<proteinExistence type="predicted"/>